<keyword evidence="5 9" id="KW-0175">Coiled coil</keyword>
<evidence type="ECO:0000313" key="13">
    <source>
        <dbReference type="Proteomes" id="UP000018467"/>
    </source>
</evidence>
<dbReference type="Gene3D" id="1.20.5.1180">
    <property type="entry name" value="Geminin coiled-coil domain"/>
    <property type="match status" value="1"/>
</dbReference>
<comment type="subcellular location">
    <subcellularLocation>
        <location evidence="3">Cleavage furrow</location>
    </subcellularLocation>
    <subcellularLocation>
        <location evidence="1">Cytoplasm</location>
        <location evidence="1">Cytoskeleton</location>
        <location evidence="1">Microtubule organizing center</location>
        <location evidence="1">Centrosome</location>
        <location evidence="1">Centriole</location>
    </subcellularLocation>
    <subcellularLocation>
        <location evidence="2">Midbody</location>
        <location evidence="2">Midbody ring</location>
    </subcellularLocation>
</comment>
<dbReference type="PANTHER" id="PTHR31838">
    <property type="entry name" value="CENTROSOMAL PROTEIN OF 55 KDA"/>
    <property type="match status" value="1"/>
</dbReference>
<name>A0A3B1JG67_ASTMX</name>
<dbReference type="Ensembl" id="ENSAMXT00000034833.1">
    <property type="protein sequence ID" value="ENSAMXP00000046877.1"/>
    <property type="gene ID" value="ENSAMXG00000038582.1"/>
</dbReference>
<keyword evidence="4" id="KW-0963">Cytoplasm</keyword>
<dbReference type="Pfam" id="PF12180">
    <property type="entry name" value="EABR"/>
    <property type="match status" value="1"/>
</dbReference>
<dbReference type="GO" id="GO:0000281">
    <property type="term" value="P:mitotic cytokinesis"/>
    <property type="evidence" value="ECO:0007669"/>
    <property type="project" value="InterPro"/>
</dbReference>
<evidence type="ECO:0000256" key="9">
    <source>
        <dbReference type="SAM" id="Coils"/>
    </source>
</evidence>
<evidence type="ECO:0000256" key="1">
    <source>
        <dbReference type="ARBA" id="ARBA00004114"/>
    </source>
</evidence>
<evidence type="ECO:0000256" key="2">
    <source>
        <dbReference type="ARBA" id="ARBA00004476"/>
    </source>
</evidence>
<evidence type="ECO:0000259" key="11">
    <source>
        <dbReference type="Pfam" id="PF12180"/>
    </source>
</evidence>
<evidence type="ECO:0000256" key="7">
    <source>
        <dbReference type="ARBA" id="ARBA00055531"/>
    </source>
</evidence>
<dbReference type="GO" id="GO:0032154">
    <property type="term" value="C:cleavage furrow"/>
    <property type="evidence" value="ECO:0007669"/>
    <property type="project" value="UniProtKB-SubCell"/>
</dbReference>
<protein>
    <recommendedName>
        <fullName evidence="8">Centrosomal protein of 55 kDa</fullName>
    </recommendedName>
</protein>
<dbReference type="Gene3D" id="1.20.5.990">
    <property type="entry name" value="Nemo cc2-lz domain - 1d5 darpin complex"/>
    <property type="match status" value="1"/>
</dbReference>
<proteinExistence type="predicted"/>
<evidence type="ECO:0000256" key="10">
    <source>
        <dbReference type="SAM" id="MobiDB-lite"/>
    </source>
</evidence>
<dbReference type="InterPro" id="IPR022008">
    <property type="entry name" value="EABR"/>
</dbReference>
<reference evidence="13" key="2">
    <citation type="journal article" date="2014" name="Nat. Commun.">
        <title>The cavefish genome reveals candidate genes for eye loss.</title>
        <authorList>
            <person name="McGaugh S.E."/>
            <person name="Gross J.B."/>
            <person name="Aken B."/>
            <person name="Blin M."/>
            <person name="Borowsky R."/>
            <person name="Chalopin D."/>
            <person name="Hinaux H."/>
            <person name="Jeffery W.R."/>
            <person name="Keene A."/>
            <person name="Ma L."/>
            <person name="Minx P."/>
            <person name="Murphy D."/>
            <person name="O'Quin K.E."/>
            <person name="Retaux S."/>
            <person name="Rohner N."/>
            <person name="Searle S.M."/>
            <person name="Stahl B.A."/>
            <person name="Tabin C."/>
            <person name="Volff J.N."/>
            <person name="Yoshizawa M."/>
            <person name="Warren W.C."/>
        </authorList>
    </citation>
    <scope>NUCLEOTIDE SEQUENCE [LARGE SCALE GENOMIC DNA]</scope>
    <source>
        <strain evidence="13">female</strain>
    </source>
</reference>
<comment type="function">
    <text evidence="7">Plays a role in mitotic exit and cytokinesis. Recruits PDCD6IP and TSG101 to midbody during cytokinesis. Required for successful completion of cytokinesis. Not required for microtubule nucleation. Plays a role in the development of the brain and kidney.</text>
</comment>
<reference evidence="12" key="3">
    <citation type="submission" date="2025-05" db="UniProtKB">
        <authorList>
            <consortium name="Ensembl"/>
        </authorList>
    </citation>
    <scope>IDENTIFICATION</scope>
</reference>
<evidence type="ECO:0000313" key="12">
    <source>
        <dbReference type="Ensembl" id="ENSAMXP00000040721.1"/>
    </source>
</evidence>
<feature type="region of interest" description="Disordered" evidence="10">
    <location>
        <begin position="41"/>
        <end position="63"/>
    </location>
</feature>
<feature type="region of interest" description="Disordered" evidence="10">
    <location>
        <begin position="205"/>
        <end position="236"/>
    </location>
</feature>
<keyword evidence="13" id="KW-1185">Reference proteome</keyword>
<dbReference type="GeneTree" id="ENSGT00510000047961"/>
<feature type="compositionally biased region" description="Basic and acidic residues" evidence="10">
    <location>
        <begin position="207"/>
        <end position="228"/>
    </location>
</feature>
<dbReference type="Proteomes" id="UP000018467">
    <property type="component" value="Unassembled WGS sequence"/>
</dbReference>
<dbReference type="InterPro" id="IPR038926">
    <property type="entry name" value="CEP55"/>
</dbReference>
<feature type="coiled-coil region" evidence="9">
    <location>
        <begin position="75"/>
        <end position="145"/>
    </location>
</feature>
<evidence type="ECO:0000256" key="5">
    <source>
        <dbReference type="ARBA" id="ARBA00023054"/>
    </source>
</evidence>
<dbReference type="GO" id="GO:0021549">
    <property type="term" value="P:cerebellum development"/>
    <property type="evidence" value="ECO:0007669"/>
    <property type="project" value="Ensembl"/>
</dbReference>
<accession>A0A3B1JG67</accession>
<dbReference type="STRING" id="7994.ENSAMXP00000040721"/>
<dbReference type="GO" id="GO:0005814">
    <property type="term" value="C:centriole"/>
    <property type="evidence" value="ECO:0007669"/>
    <property type="project" value="UniProtKB-SubCell"/>
</dbReference>
<dbReference type="PANTHER" id="PTHR31838:SF1">
    <property type="entry name" value="CENTROSOMAL PROTEIN OF 55 KDA"/>
    <property type="match status" value="1"/>
</dbReference>
<evidence type="ECO:0000256" key="6">
    <source>
        <dbReference type="ARBA" id="ARBA00023212"/>
    </source>
</evidence>
<dbReference type="GO" id="GO:0045184">
    <property type="term" value="P:establishment of protein localization"/>
    <property type="evidence" value="ECO:0007669"/>
    <property type="project" value="TreeGrafter"/>
</dbReference>
<feature type="domain" description="TSG101 and ALIX binding" evidence="11">
    <location>
        <begin position="167"/>
        <end position="200"/>
    </location>
</feature>
<reference evidence="13" key="1">
    <citation type="submission" date="2013-03" db="EMBL/GenBank/DDBJ databases">
        <authorList>
            <person name="Jeffery W."/>
            <person name="Warren W."/>
            <person name="Wilson R.K."/>
        </authorList>
    </citation>
    <scope>NUCLEOTIDE SEQUENCE</scope>
    <source>
        <strain evidence="13">female</strain>
    </source>
</reference>
<dbReference type="AlphaFoldDB" id="A0A3B1JG67"/>
<dbReference type="Ensembl" id="ENSAMXT00000029901.1">
    <property type="protein sequence ID" value="ENSAMXP00000040721.1"/>
    <property type="gene ID" value="ENSAMXG00000038582.1"/>
</dbReference>
<dbReference type="FunFam" id="1.20.5.1180:FF:000002">
    <property type="entry name" value="Centrosomal protein of 55 kDa"/>
    <property type="match status" value="1"/>
</dbReference>
<dbReference type="Bgee" id="ENSAMXG00000038582">
    <property type="expression patterns" value="Expressed in liver and 9 other cell types or tissues"/>
</dbReference>
<organism evidence="12 13">
    <name type="scientific">Astyanax mexicanus</name>
    <name type="common">Blind cave fish</name>
    <name type="synonym">Astyanax fasciatus mexicanus</name>
    <dbReference type="NCBI Taxonomy" id="7994"/>
    <lineage>
        <taxon>Eukaryota</taxon>
        <taxon>Metazoa</taxon>
        <taxon>Chordata</taxon>
        <taxon>Craniata</taxon>
        <taxon>Vertebrata</taxon>
        <taxon>Euteleostomi</taxon>
        <taxon>Actinopterygii</taxon>
        <taxon>Neopterygii</taxon>
        <taxon>Teleostei</taxon>
        <taxon>Ostariophysi</taxon>
        <taxon>Characiformes</taxon>
        <taxon>Characoidei</taxon>
        <taxon>Acestrorhamphidae</taxon>
        <taxon>Acestrorhamphinae</taxon>
        <taxon>Astyanax</taxon>
    </lineage>
</organism>
<evidence type="ECO:0000256" key="4">
    <source>
        <dbReference type="ARBA" id="ARBA00022490"/>
    </source>
</evidence>
<evidence type="ECO:0000256" key="8">
    <source>
        <dbReference type="ARBA" id="ARBA00069787"/>
    </source>
</evidence>
<evidence type="ECO:0000256" key="3">
    <source>
        <dbReference type="ARBA" id="ARBA00004626"/>
    </source>
</evidence>
<sequence length="445" mass="51466">MAAKGAKGIIANKLGFKNSGSKSVESELEKLKKENAQLKKTLDEISKQNRPNPHPHHDSDKASLLERTAYLESLRQKNTQQLLDKEQEIAALRQQLRTEGGELVASLQNQLEKDRNEAKQKEEALHALSQETEDLKNKLLAVSQRCEALQKHNTDIQGSTGELVMVQEQLRDALEKNQQWLVYDQQREAYVQGVLARMAELEQQLSHSKEAKSEAKDRPRPSSGRDQEQVLPTVQRELDEKQEQVDLLQAEMEKLRVQCEDRRWEAVQLKEELREKQRSSRQLVAEEKALAAEHRAELQKKLEAANARLEEERKRAAELLLQVNHLQNSLLKQNEEQKRIAILEQQVQMSAKDFENEKLDRQSLQHQLRKVLKELRKARDQITRLESTKEAYGGRDAEYCILPETSPTKTYNALDESYLECPNCRTSYPTSQHRELLMHLDYCFG</sequence>
<dbReference type="GO" id="GO:0051896">
    <property type="term" value="P:regulation of phosphatidylinositol 3-kinase/protein kinase B signal transduction"/>
    <property type="evidence" value="ECO:0007669"/>
    <property type="project" value="Ensembl"/>
</dbReference>
<keyword evidence="6" id="KW-0206">Cytoskeleton</keyword>
<dbReference type="GO" id="GO:0090543">
    <property type="term" value="C:Flemming body"/>
    <property type="evidence" value="ECO:0007669"/>
    <property type="project" value="UniProtKB-SubCell"/>
</dbReference>
<dbReference type="GO" id="GO:1904888">
    <property type="term" value="P:cranial skeletal system development"/>
    <property type="evidence" value="ECO:0007669"/>
    <property type="project" value="Ensembl"/>
</dbReference>